<dbReference type="GO" id="GO:0005634">
    <property type="term" value="C:nucleus"/>
    <property type="evidence" value="ECO:0007669"/>
    <property type="project" value="UniProtKB-SubCell"/>
</dbReference>
<sequence length="304" mass="33587">MILCYMDTSGTQQGANMVMDNTLMHVRHGCKLADELRRCLPDMAREPHLLLQACEEIVSTFNKAIHGVISQPVFYFPVTGNTDKLHQDPYTSLGILWPSSGYPSTQILEADTMIGSSSGVNQRLGDKSSKRPKNKRKDGEGMHTVRVPAPFSGNTEIPPDDGFTWRKYGQKDILGSRFPRSYYRCTHKTFYGCNAKKKVQRLNEDPLTYEVAYSGNHTCMTTTTPVTIPGVPGELDTGVSSSISTSIPLGTWFMGNIEGTQRGNTEEHAGGDADYQPSDLADELFNSLGSRSTMEGIFPTKQDK</sequence>
<keyword evidence="2" id="KW-0805">Transcription regulation</keyword>
<evidence type="ECO:0000313" key="9">
    <source>
        <dbReference type="RefSeq" id="XP_039136768.1"/>
    </source>
</evidence>
<dbReference type="PROSITE" id="PS50811">
    <property type="entry name" value="WRKY"/>
    <property type="match status" value="1"/>
</dbReference>
<dbReference type="InterPro" id="IPR003657">
    <property type="entry name" value="WRKY_dom"/>
</dbReference>
<dbReference type="Pfam" id="PF03106">
    <property type="entry name" value="WRKY"/>
    <property type="match status" value="1"/>
</dbReference>
<evidence type="ECO:0000256" key="3">
    <source>
        <dbReference type="ARBA" id="ARBA00023125"/>
    </source>
</evidence>
<keyword evidence="8" id="KW-1185">Reference proteome</keyword>
<keyword evidence="4" id="KW-0804">Transcription</keyword>
<dbReference type="GO" id="GO:0003700">
    <property type="term" value="F:DNA-binding transcription factor activity"/>
    <property type="evidence" value="ECO:0007669"/>
    <property type="project" value="InterPro"/>
</dbReference>
<protein>
    <submittedName>
        <fullName evidence="9">WRKY transcription factor 55-like</fullName>
    </submittedName>
</protein>
<dbReference type="Proteomes" id="UP001515500">
    <property type="component" value="Chromosome 12"/>
</dbReference>
<organism evidence="8 9">
    <name type="scientific">Dioscorea cayennensis subsp. rotundata</name>
    <name type="common">White Guinea yam</name>
    <name type="synonym">Dioscorea rotundata</name>
    <dbReference type="NCBI Taxonomy" id="55577"/>
    <lineage>
        <taxon>Eukaryota</taxon>
        <taxon>Viridiplantae</taxon>
        <taxon>Streptophyta</taxon>
        <taxon>Embryophyta</taxon>
        <taxon>Tracheophyta</taxon>
        <taxon>Spermatophyta</taxon>
        <taxon>Magnoliopsida</taxon>
        <taxon>Liliopsida</taxon>
        <taxon>Dioscoreales</taxon>
        <taxon>Dioscoreaceae</taxon>
        <taxon>Dioscorea</taxon>
    </lineage>
</organism>
<comment type="subcellular location">
    <subcellularLocation>
        <location evidence="1">Nucleus</location>
    </subcellularLocation>
</comment>
<feature type="region of interest" description="Disordered" evidence="6">
    <location>
        <begin position="257"/>
        <end position="279"/>
    </location>
</feature>
<gene>
    <name evidence="9" type="primary">LOC120274081</name>
</gene>
<dbReference type="SUPFAM" id="SSF118290">
    <property type="entry name" value="WRKY DNA-binding domain"/>
    <property type="match status" value="1"/>
</dbReference>
<dbReference type="GeneID" id="120274081"/>
<dbReference type="PANTHER" id="PTHR31282">
    <property type="entry name" value="WRKY TRANSCRIPTION FACTOR 21-RELATED"/>
    <property type="match status" value="1"/>
</dbReference>
<accession>A0AB40CCD4</accession>
<evidence type="ECO:0000256" key="5">
    <source>
        <dbReference type="ARBA" id="ARBA00023242"/>
    </source>
</evidence>
<feature type="domain" description="WRKY" evidence="7">
    <location>
        <begin position="160"/>
        <end position="217"/>
    </location>
</feature>
<evidence type="ECO:0000256" key="6">
    <source>
        <dbReference type="SAM" id="MobiDB-lite"/>
    </source>
</evidence>
<evidence type="ECO:0000256" key="2">
    <source>
        <dbReference type="ARBA" id="ARBA00023015"/>
    </source>
</evidence>
<name>A0AB40CCD4_DIOCR</name>
<evidence type="ECO:0000256" key="4">
    <source>
        <dbReference type="ARBA" id="ARBA00023163"/>
    </source>
</evidence>
<reference evidence="9" key="1">
    <citation type="submission" date="2025-08" db="UniProtKB">
        <authorList>
            <consortium name="RefSeq"/>
        </authorList>
    </citation>
    <scope>IDENTIFICATION</scope>
</reference>
<keyword evidence="3" id="KW-0238">DNA-binding</keyword>
<feature type="region of interest" description="Disordered" evidence="6">
    <location>
        <begin position="116"/>
        <end position="158"/>
    </location>
</feature>
<dbReference type="AlphaFoldDB" id="A0AB40CCD4"/>
<dbReference type="InterPro" id="IPR036576">
    <property type="entry name" value="WRKY_dom_sf"/>
</dbReference>
<dbReference type="GO" id="GO:0043565">
    <property type="term" value="F:sequence-specific DNA binding"/>
    <property type="evidence" value="ECO:0007669"/>
    <property type="project" value="InterPro"/>
</dbReference>
<dbReference type="RefSeq" id="XP_039136768.1">
    <property type="nucleotide sequence ID" value="XM_039280834.1"/>
</dbReference>
<evidence type="ECO:0000313" key="8">
    <source>
        <dbReference type="Proteomes" id="UP001515500"/>
    </source>
</evidence>
<evidence type="ECO:0000256" key="1">
    <source>
        <dbReference type="ARBA" id="ARBA00004123"/>
    </source>
</evidence>
<proteinExistence type="predicted"/>
<keyword evidence="5" id="KW-0539">Nucleus</keyword>
<dbReference type="SMART" id="SM00774">
    <property type="entry name" value="WRKY"/>
    <property type="match status" value="1"/>
</dbReference>
<dbReference type="InterPro" id="IPR044810">
    <property type="entry name" value="WRKY_plant"/>
</dbReference>
<evidence type="ECO:0000259" key="7">
    <source>
        <dbReference type="PROSITE" id="PS50811"/>
    </source>
</evidence>
<dbReference type="Gene3D" id="2.20.25.80">
    <property type="entry name" value="WRKY domain"/>
    <property type="match status" value="1"/>
</dbReference>